<evidence type="ECO:0000313" key="5">
    <source>
        <dbReference type="EMBL" id="CAH25344.1"/>
    </source>
</evidence>
<accession>Q5K285</accession>
<organism evidence="5">
    <name type="scientific">Guillardia theta</name>
    <name type="common">Cryptophyte</name>
    <name type="synonym">Cryptomonas phi</name>
    <dbReference type="NCBI Taxonomy" id="55529"/>
    <lineage>
        <taxon>Eukaryota</taxon>
        <taxon>Cryptophyceae</taxon>
        <taxon>Pyrenomonadales</taxon>
        <taxon>Geminigeraceae</taxon>
        <taxon>Guillardia</taxon>
    </lineage>
</organism>
<dbReference type="SUPFAM" id="SSF57716">
    <property type="entry name" value="Glucocorticoid receptor-like (DNA-binding domain)"/>
    <property type="match status" value="1"/>
</dbReference>
<dbReference type="PANTHER" id="PTHR10634">
    <property type="entry name" value="AN1-TYPE ZINC FINGER PROTEIN"/>
    <property type="match status" value="1"/>
</dbReference>
<feature type="non-terminal residue" evidence="5">
    <location>
        <position position="1"/>
    </location>
</feature>
<dbReference type="AlphaFoldDB" id="Q5K285"/>
<feature type="domain" description="A20-type" evidence="4">
    <location>
        <begin position="78"/>
        <end position="112"/>
    </location>
</feature>
<dbReference type="PROSITE" id="PS51036">
    <property type="entry name" value="ZF_A20"/>
    <property type="match status" value="1"/>
</dbReference>
<dbReference type="Pfam" id="PF01754">
    <property type="entry name" value="zf-A20"/>
    <property type="match status" value="1"/>
</dbReference>
<dbReference type="Gene3D" id="1.20.5.4770">
    <property type="match status" value="1"/>
</dbReference>
<reference evidence="5" key="1">
    <citation type="submission" date="2004-09" db="EMBL/GenBank/DDBJ databases">
        <title>Transport of proteins into multimembranous plastids.</title>
        <authorList>
            <person name="Gould S.B."/>
            <person name="Sommer M.S."/>
            <person name="Hadfi K."/>
            <person name="Zauner S."/>
            <person name="Maier U.G."/>
        </authorList>
    </citation>
    <scope>NUCLEOTIDE SEQUENCE</scope>
</reference>
<dbReference type="InterPro" id="IPR050652">
    <property type="entry name" value="AN1_A20_ZnFinger"/>
</dbReference>
<sequence>HPPLAICCSCCYQLPSALTLRAPQPTCSQAFASCLPCSIPHLPGLLFCPSEAFFEPFISCWSLLSNKYWTMESANLNTDTPKPCAGGCGFFGSAPLDFYCSVCFKKNIGEEEFKRRTQSIKKVDSESLQENISVEEEKKSSVDEQDTAIAKTDILAQTVCKTETEVAATASCEEPVQKKPATNRCYTCKKKLGSPGFTADATMSSAVLIDIRQARLFVEYKAAGREHLAKLSYSRCSKLRD</sequence>
<proteinExistence type="evidence at transcript level"/>
<protein>
    <recommendedName>
        <fullName evidence="4">A20-type domain-containing protein</fullName>
    </recommendedName>
</protein>
<dbReference type="GO" id="GO:0008270">
    <property type="term" value="F:zinc ion binding"/>
    <property type="evidence" value="ECO:0007669"/>
    <property type="project" value="UniProtKB-KW"/>
</dbReference>
<dbReference type="InterPro" id="IPR002653">
    <property type="entry name" value="Znf_A20"/>
</dbReference>
<keyword evidence="3" id="KW-0862">Zinc</keyword>
<keyword evidence="1" id="KW-0479">Metal-binding</keyword>
<evidence type="ECO:0000256" key="3">
    <source>
        <dbReference type="ARBA" id="ARBA00022833"/>
    </source>
</evidence>
<evidence type="ECO:0000256" key="1">
    <source>
        <dbReference type="ARBA" id="ARBA00022723"/>
    </source>
</evidence>
<dbReference type="EMBL" id="AJ821804">
    <property type="protein sequence ID" value="CAH25344.1"/>
    <property type="molecule type" value="mRNA"/>
</dbReference>
<name>Q5K285_GUITH</name>
<evidence type="ECO:0000256" key="2">
    <source>
        <dbReference type="ARBA" id="ARBA00022771"/>
    </source>
</evidence>
<keyword evidence="2" id="KW-0863">Zinc-finger</keyword>
<dbReference type="GO" id="GO:0003677">
    <property type="term" value="F:DNA binding"/>
    <property type="evidence" value="ECO:0007669"/>
    <property type="project" value="InterPro"/>
</dbReference>
<evidence type="ECO:0000259" key="4">
    <source>
        <dbReference type="PROSITE" id="PS51036"/>
    </source>
</evidence>